<dbReference type="Pfam" id="PF13205">
    <property type="entry name" value="Big_5"/>
    <property type="match status" value="1"/>
</dbReference>
<dbReference type="Proteomes" id="UP000284219">
    <property type="component" value="Unassembled WGS sequence"/>
</dbReference>
<dbReference type="OrthoDB" id="1803921at2"/>
<feature type="transmembrane region" description="Helical" evidence="2">
    <location>
        <begin position="159"/>
        <end position="177"/>
    </location>
</feature>
<gene>
    <name evidence="5" type="ORF">BEP19_02545</name>
</gene>
<evidence type="ECO:0000256" key="3">
    <source>
        <dbReference type="SAM" id="SignalP"/>
    </source>
</evidence>
<evidence type="ECO:0000313" key="5">
    <source>
        <dbReference type="EMBL" id="RKD25833.1"/>
    </source>
</evidence>
<evidence type="ECO:0000256" key="1">
    <source>
        <dbReference type="ARBA" id="ARBA00022729"/>
    </source>
</evidence>
<dbReference type="EMBL" id="MCHY01000006">
    <property type="protein sequence ID" value="RKD25833.1"/>
    <property type="molecule type" value="Genomic_DNA"/>
</dbReference>
<organism evidence="5 6">
    <name type="scientific">Ammoniphilus oxalaticus</name>
    <dbReference type="NCBI Taxonomy" id="66863"/>
    <lineage>
        <taxon>Bacteria</taxon>
        <taxon>Bacillati</taxon>
        <taxon>Bacillota</taxon>
        <taxon>Bacilli</taxon>
        <taxon>Bacillales</taxon>
        <taxon>Paenibacillaceae</taxon>
        <taxon>Aneurinibacillus group</taxon>
        <taxon>Ammoniphilus</taxon>
    </lineage>
</organism>
<feature type="chain" id="PRO_5018994384" description="SbsA Ig-like domain-containing protein" evidence="3">
    <location>
        <begin position="25"/>
        <end position="185"/>
    </location>
</feature>
<feature type="domain" description="SbsA Ig-like" evidence="4">
    <location>
        <begin position="38"/>
        <end position="149"/>
    </location>
</feature>
<keyword evidence="2" id="KW-0472">Membrane</keyword>
<keyword evidence="2" id="KW-1133">Transmembrane helix</keyword>
<dbReference type="Gene3D" id="2.60.40.3710">
    <property type="match status" value="1"/>
</dbReference>
<keyword evidence="2" id="KW-0812">Transmembrane</keyword>
<comment type="caution">
    <text evidence="5">The sequence shown here is derived from an EMBL/GenBank/DDBJ whole genome shotgun (WGS) entry which is preliminary data.</text>
</comment>
<reference evidence="5 6" key="1">
    <citation type="submission" date="2016-08" db="EMBL/GenBank/DDBJ databases">
        <title>Novel Firmicute Genomes.</title>
        <authorList>
            <person name="Poppleton D.I."/>
            <person name="Gribaldo S."/>
        </authorList>
    </citation>
    <scope>NUCLEOTIDE SEQUENCE [LARGE SCALE GENOMIC DNA]</scope>
    <source>
        <strain evidence="5 6">RAOx-1</strain>
    </source>
</reference>
<protein>
    <recommendedName>
        <fullName evidence="4">SbsA Ig-like domain-containing protein</fullName>
    </recommendedName>
</protein>
<sequence length="185" mass="20123">MEKMFLFWMTAFSLLVVLVSSVDAKGDGTGGRPGKGIAFALETSSIKNGEKQVPLDQEIKLSFSHNVVHPGITQQNKAAISLLDHAGEDVDIEIHLTDDQIDSEKQREITIKPTDPLTKGTTYRLQIEPTFQAENGMTLDEPIELAFTTESVPKQTVQAGFIVIGLCAVGALVSIVARQKKITDT</sequence>
<evidence type="ECO:0000259" key="4">
    <source>
        <dbReference type="Pfam" id="PF13205"/>
    </source>
</evidence>
<evidence type="ECO:0000256" key="2">
    <source>
        <dbReference type="SAM" id="Phobius"/>
    </source>
</evidence>
<feature type="signal peptide" evidence="3">
    <location>
        <begin position="1"/>
        <end position="24"/>
    </location>
</feature>
<keyword evidence="1 3" id="KW-0732">Signal</keyword>
<proteinExistence type="predicted"/>
<dbReference type="RefSeq" id="WP_120188512.1">
    <property type="nucleotide sequence ID" value="NZ_MCHY01000006.1"/>
</dbReference>
<dbReference type="InterPro" id="IPR032812">
    <property type="entry name" value="SbsA_Ig"/>
</dbReference>
<evidence type="ECO:0000313" key="6">
    <source>
        <dbReference type="Proteomes" id="UP000284219"/>
    </source>
</evidence>
<keyword evidence="6" id="KW-1185">Reference proteome</keyword>
<dbReference type="AlphaFoldDB" id="A0A419SNK0"/>
<accession>A0A419SNK0</accession>
<name>A0A419SNK0_9BACL</name>